<dbReference type="PRINTS" id="PR00409">
    <property type="entry name" value="PHDIOXRDTASE"/>
</dbReference>
<dbReference type="PANTHER" id="PTHR47354">
    <property type="entry name" value="NADH OXIDOREDUCTASE HCR"/>
    <property type="match status" value="1"/>
</dbReference>
<evidence type="ECO:0000256" key="4">
    <source>
        <dbReference type="ARBA" id="ARBA00023002"/>
    </source>
</evidence>
<dbReference type="PANTHER" id="PTHR47354:SF1">
    <property type="entry name" value="CARNITINE MONOOXYGENASE REDUCTASE SUBUNIT"/>
    <property type="match status" value="1"/>
</dbReference>
<dbReference type="SUPFAM" id="SSF52343">
    <property type="entry name" value="Ferredoxin reductase-like, C-terminal NADP-linked domain"/>
    <property type="match status" value="1"/>
</dbReference>
<evidence type="ECO:0000259" key="7">
    <source>
        <dbReference type="PROSITE" id="PS51085"/>
    </source>
</evidence>
<keyword evidence="10" id="KW-1185">Reference proteome</keyword>
<keyword evidence="2" id="KW-0001">2Fe-2S</keyword>
<dbReference type="Pfam" id="PF00175">
    <property type="entry name" value="NAD_binding_1"/>
    <property type="match status" value="1"/>
</dbReference>
<dbReference type="InterPro" id="IPR036010">
    <property type="entry name" value="2Fe-2S_ferredoxin-like_sf"/>
</dbReference>
<sequence>MEASAMESSALELCITDFKSEAKDIVVLELQHPQKRPLSPFTAGSHLEVYLPNGCIRHYSLLNCPSETHRYVIAVGLVADGRGGSLNIHQTLRVGSVLKVSAPRNNFLLVDAPAYCFIAGGIGITPILSMIRWCIAHGKKWRLFYSVRNKQRTGFYEELQQLADANVHFHFNDEQDGRHLDIHQVIASLSLDEHLYCCGPEALMQSVKNAAGHLPAQHVHFEWFSAPASVSTAAQSGSFTVKLKRANQEIQVMADQSILDALEEAGMDLPFSCRAGICRTCEVTVCSGTPEHLDMILSDEEKAADNTMLICVSRAQSSVIELDL</sequence>
<dbReference type="PROSITE" id="PS51384">
    <property type="entry name" value="FAD_FR"/>
    <property type="match status" value="1"/>
</dbReference>
<proteinExistence type="predicted"/>
<keyword evidence="4" id="KW-0560">Oxidoreductase</keyword>
<dbReference type="Gene3D" id="3.10.20.30">
    <property type="match status" value="1"/>
</dbReference>
<accession>A0A3A8EP39</accession>
<dbReference type="InterPro" id="IPR039261">
    <property type="entry name" value="FNR_nucleotide-bd"/>
</dbReference>
<organism evidence="9 10">
    <name type="scientific">Acinetobacter tianfuensis</name>
    <dbReference type="NCBI Taxonomy" id="2419603"/>
    <lineage>
        <taxon>Bacteria</taxon>
        <taxon>Pseudomonadati</taxon>
        <taxon>Pseudomonadota</taxon>
        <taxon>Gammaproteobacteria</taxon>
        <taxon>Moraxellales</taxon>
        <taxon>Moraxellaceae</taxon>
        <taxon>Acinetobacter</taxon>
    </lineage>
</organism>
<dbReference type="InterPro" id="IPR001433">
    <property type="entry name" value="OxRdtase_FAD/NAD-bd"/>
</dbReference>
<evidence type="ECO:0000313" key="10">
    <source>
        <dbReference type="Proteomes" id="UP000282388"/>
    </source>
</evidence>
<protein>
    <submittedName>
        <fullName evidence="9">Oxidoreductase</fullName>
    </submittedName>
</protein>
<comment type="caution">
    <text evidence="9">The sequence shown here is derived from an EMBL/GenBank/DDBJ whole genome shotgun (WGS) entry which is preliminary data.</text>
</comment>
<dbReference type="Gene3D" id="3.40.50.80">
    <property type="entry name" value="Nucleotide-binding domain of ferredoxin-NADP reductase (FNR) module"/>
    <property type="match status" value="1"/>
</dbReference>
<reference evidence="9 10" key="1">
    <citation type="submission" date="2018-09" db="EMBL/GenBank/DDBJ databases">
        <title>The draft genome of Acinetobacter spp. strains.</title>
        <authorList>
            <person name="Qin J."/>
            <person name="Feng Y."/>
            <person name="Zong Z."/>
        </authorList>
    </citation>
    <scope>NUCLEOTIDE SEQUENCE [LARGE SCALE GENOMIC DNA]</scope>
    <source>
        <strain evidence="9 10">WCHAc060012</strain>
    </source>
</reference>
<evidence type="ECO:0000256" key="3">
    <source>
        <dbReference type="ARBA" id="ARBA00022723"/>
    </source>
</evidence>
<dbReference type="SUPFAM" id="SSF54292">
    <property type="entry name" value="2Fe-2S ferredoxin-like"/>
    <property type="match status" value="1"/>
</dbReference>
<dbReference type="Pfam" id="PF00111">
    <property type="entry name" value="Fer2"/>
    <property type="match status" value="1"/>
</dbReference>
<keyword evidence="6" id="KW-0411">Iron-sulfur</keyword>
<feature type="domain" description="FAD-binding FR-type" evidence="8">
    <location>
        <begin position="8"/>
        <end position="110"/>
    </location>
</feature>
<dbReference type="CDD" id="cd06185">
    <property type="entry name" value="PDR_like"/>
    <property type="match status" value="1"/>
</dbReference>
<dbReference type="SUPFAM" id="SSF63380">
    <property type="entry name" value="Riboflavin synthase domain-like"/>
    <property type="match status" value="1"/>
</dbReference>
<dbReference type="OrthoDB" id="9801223at2"/>
<dbReference type="AlphaFoldDB" id="A0A3A8EP39"/>
<dbReference type="InterPro" id="IPR017927">
    <property type="entry name" value="FAD-bd_FR_type"/>
</dbReference>
<evidence type="ECO:0000256" key="1">
    <source>
        <dbReference type="ARBA" id="ARBA00022630"/>
    </source>
</evidence>
<dbReference type="RefSeq" id="WP_120402858.1">
    <property type="nucleotide sequence ID" value="NZ_RAXV01000022.1"/>
</dbReference>
<keyword evidence="3" id="KW-0479">Metal-binding</keyword>
<dbReference type="InterPro" id="IPR012675">
    <property type="entry name" value="Beta-grasp_dom_sf"/>
</dbReference>
<name>A0A3A8EP39_9GAMM</name>
<dbReference type="InterPro" id="IPR050415">
    <property type="entry name" value="MRET"/>
</dbReference>
<dbReference type="GO" id="GO:0016491">
    <property type="term" value="F:oxidoreductase activity"/>
    <property type="evidence" value="ECO:0007669"/>
    <property type="project" value="UniProtKB-KW"/>
</dbReference>
<evidence type="ECO:0000259" key="8">
    <source>
        <dbReference type="PROSITE" id="PS51384"/>
    </source>
</evidence>
<dbReference type="PROSITE" id="PS51085">
    <property type="entry name" value="2FE2S_FER_2"/>
    <property type="match status" value="1"/>
</dbReference>
<dbReference type="CDD" id="cd00207">
    <property type="entry name" value="fer2"/>
    <property type="match status" value="1"/>
</dbReference>
<dbReference type="Gene3D" id="2.40.30.10">
    <property type="entry name" value="Translation factors"/>
    <property type="match status" value="1"/>
</dbReference>
<dbReference type="EMBL" id="RAXV01000022">
    <property type="protein sequence ID" value="RKG30621.1"/>
    <property type="molecule type" value="Genomic_DNA"/>
</dbReference>
<evidence type="ECO:0000256" key="2">
    <source>
        <dbReference type="ARBA" id="ARBA00022714"/>
    </source>
</evidence>
<dbReference type="GO" id="GO:0046872">
    <property type="term" value="F:metal ion binding"/>
    <property type="evidence" value="ECO:0007669"/>
    <property type="project" value="UniProtKB-KW"/>
</dbReference>
<keyword evidence="1" id="KW-0285">Flavoprotein</keyword>
<dbReference type="InterPro" id="IPR001041">
    <property type="entry name" value="2Fe-2S_ferredoxin-type"/>
</dbReference>
<evidence type="ECO:0000256" key="5">
    <source>
        <dbReference type="ARBA" id="ARBA00023004"/>
    </source>
</evidence>
<dbReference type="InterPro" id="IPR017938">
    <property type="entry name" value="Riboflavin_synthase-like_b-brl"/>
</dbReference>
<dbReference type="GO" id="GO:0051537">
    <property type="term" value="F:2 iron, 2 sulfur cluster binding"/>
    <property type="evidence" value="ECO:0007669"/>
    <property type="project" value="UniProtKB-KW"/>
</dbReference>
<dbReference type="Proteomes" id="UP000282388">
    <property type="component" value="Unassembled WGS sequence"/>
</dbReference>
<keyword evidence="5" id="KW-0408">Iron</keyword>
<gene>
    <name evidence="9" type="ORF">D7V32_10665</name>
</gene>
<evidence type="ECO:0000313" key="9">
    <source>
        <dbReference type="EMBL" id="RKG30621.1"/>
    </source>
</evidence>
<feature type="domain" description="2Fe-2S ferredoxin-type" evidence="7">
    <location>
        <begin position="239"/>
        <end position="324"/>
    </location>
</feature>
<evidence type="ECO:0000256" key="6">
    <source>
        <dbReference type="ARBA" id="ARBA00023014"/>
    </source>
</evidence>